<feature type="region of interest" description="Disordered" evidence="1">
    <location>
        <begin position="45"/>
        <end position="98"/>
    </location>
</feature>
<accession>A0ABP8CSV0</accession>
<evidence type="ECO:0000313" key="3">
    <source>
        <dbReference type="Proteomes" id="UP001500620"/>
    </source>
</evidence>
<keyword evidence="3" id="KW-1185">Reference proteome</keyword>
<feature type="compositionally biased region" description="Low complexity" evidence="1">
    <location>
        <begin position="88"/>
        <end position="98"/>
    </location>
</feature>
<dbReference type="EMBL" id="BAABAT010000001">
    <property type="protein sequence ID" value="GAA4243018.1"/>
    <property type="molecule type" value="Genomic_DNA"/>
</dbReference>
<organism evidence="2 3">
    <name type="scientific">Dactylosporangium darangshiense</name>
    <dbReference type="NCBI Taxonomy" id="579108"/>
    <lineage>
        <taxon>Bacteria</taxon>
        <taxon>Bacillati</taxon>
        <taxon>Actinomycetota</taxon>
        <taxon>Actinomycetes</taxon>
        <taxon>Micromonosporales</taxon>
        <taxon>Micromonosporaceae</taxon>
        <taxon>Dactylosporangium</taxon>
    </lineage>
</organism>
<proteinExistence type="predicted"/>
<evidence type="ECO:0000313" key="2">
    <source>
        <dbReference type="EMBL" id="GAA4243018.1"/>
    </source>
</evidence>
<reference evidence="3" key="1">
    <citation type="journal article" date="2019" name="Int. J. Syst. Evol. Microbiol.">
        <title>The Global Catalogue of Microorganisms (GCM) 10K type strain sequencing project: providing services to taxonomists for standard genome sequencing and annotation.</title>
        <authorList>
            <consortium name="The Broad Institute Genomics Platform"/>
            <consortium name="The Broad Institute Genome Sequencing Center for Infectious Disease"/>
            <person name="Wu L."/>
            <person name="Ma J."/>
        </authorList>
    </citation>
    <scope>NUCLEOTIDE SEQUENCE [LARGE SCALE GENOMIC DNA]</scope>
    <source>
        <strain evidence="3">JCM 17441</strain>
    </source>
</reference>
<comment type="caution">
    <text evidence="2">The sequence shown here is derived from an EMBL/GenBank/DDBJ whole genome shotgun (WGS) entry which is preliminary data.</text>
</comment>
<dbReference type="Proteomes" id="UP001500620">
    <property type="component" value="Unassembled WGS sequence"/>
</dbReference>
<protein>
    <submittedName>
        <fullName evidence="2">Uncharacterized protein</fullName>
    </submittedName>
</protein>
<name>A0ABP8CSV0_9ACTN</name>
<evidence type="ECO:0000256" key="1">
    <source>
        <dbReference type="SAM" id="MobiDB-lite"/>
    </source>
</evidence>
<sequence length="120" mass="11837">MGAMPAAVGDVAEFLDVDMDELAGPVTFVAADVAGSGPVQTAQSRHAVAGQDPMHGGWVQPEQIGDAGRSPAAQDTHLDDASFGAGRGAARAAPGPAGAVAHPGFAVIAVAVGPAFRRGR</sequence>
<gene>
    <name evidence="2" type="ORF">GCM10022255_000290</name>
</gene>